<sequence length="180" mass="20052">MHQRATLSSAIPAYEELEGAVSRGDITVEGGPLAESGVTVSVISHATATTYGKFVLDGFGQIKSIHQAELEISAIYSKYVIPNRTIRKPKVLEKKKCNRKNFSRNVKRKRNMSNPYPDHLHSGTPLDGKRPLQLLDASLRLSTGKKRVSPVGRRWDLEDELEGIKPGKFVFDEDFSGFAR</sequence>
<dbReference type="Proteomes" id="UP001642540">
    <property type="component" value="Unassembled WGS sequence"/>
</dbReference>
<evidence type="ECO:0000313" key="1">
    <source>
        <dbReference type="EMBL" id="CAL8076894.1"/>
    </source>
</evidence>
<accession>A0ABP1PXJ7</accession>
<keyword evidence="2" id="KW-1185">Reference proteome</keyword>
<proteinExistence type="predicted"/>
<evidence type="ECO:0000313" key="2">
    <source>
        <dbReference type="Proteomes" id="UP001642540"/>
    </source>
</evidence>
<organism evidence="1 2">
    <name type="scientific">Orchesella dallaii</name>
    <dbReference type="NCBI Taxonomy" id="48710"/>
    <lineage>
        <taxon>Eukaryota</taxon>
        <taxon>Metazoa</taxon>
        <taxon>Ecdysozoa</taxon>
        <taxon>Arthropoda</taxon>
        <taxon>Hexapoda</taxon>
        <taxon>Collembola</taxon>
        <taxon>Entomobryomorpha</taxon>
        <taxon>Entomobryoidea</taxon>
        <taxon>Orchesellidae</taxon>
        <taxon>Orchesellinae</taxon>
        <taxon>Orchesella</taxon>
    </lineage>
</organism>
<protein>
    <submittedName>
        <fullName evidence="1">Uncharacterized protein</fullName>
    </submittedName>
</protein>
<gene>
    <name evidence="1" type="ORF">ODALV1_LOCUS3627</name>
</gene>
<name>A0ABP1PXJ7_9HEXA</name>
<dbReference type="EMBL" id="CAXLJM020000012">
    <property type="protein sequence ID" value="CAL8076894.1"/>
    <property type="molecule type" value="Genomic_DNA"/>
</dbReference>
<reference evidence="1 2" key="1">
    <citation type="submission" date="2024-08" db="EMBL/GenBank/DDBJ databases">
        <authorList>
            <person name="Cucini C."/>
            <person name="Frati F."/>
        </authorList>
    </citation>
    <scope>NUCLEOTIDE SEQUENCE [LARGE SCALE GENOMIC DNA]</scope>
</reference>
<comment type="caution">
    <text evidence="1">The sequence shown here is derived from an EMBL/GenBank/DDBJ whole genome shotgun (WGS) entry which is preliminary data.</text>
</comment>